<gene>
    <name evidence="2" type="ordered locus">MODMU_1672</name>
</gene>
<dbReference type="KEGG" id="mmar:MODMU_1672"/>
<dbReference type="HOGENOM" id="CLU_1164818_0_0_11"/>
<reference evidence="2 3" key="1">
    <citation type="journal article" date="2012" name="J. Bacteriol.">
        <title>Genome Sequence of Radiation-Resistant Modestobacter marinus Strain BC501, a Representative Actinobacterium That Thrives on Calcareous Stone Surfaces.</title>
        <authorList>
            <person name="Normand P."/>
            <person name="Gury J."/>
            <person name="Pujic P."/>
            <person name="Chouaia B."/>
            <person name="Crotti E."/>
            <person name="Brusetti L."/>
            <person name="Daffonchio D."/>
            <person name="Vacherie B."/>
            <person name="Barbe V."/>
            <person name="Medigue C."/>
            <person name="Calteau A."/>
            <person name="Ghodhbane-Gtari F."/>
            <person name="Essoussi I."/>
            <person name="Nouioui I."/>
            <person name="Abbassi-Ghozzi I."/>
            <person name="Gtari M."/>
        </authorList>
    </citation>
    <scope>NUCLEOTIDE SEQUENCE [LARGE SCALE GENOMIC DNA]</scope>
    <source>
        <strain evidence="3">BC 501</strain>
    </source>
</reference>
<proteinExistence type="predicted"/>
<feature type="region of interest" description="Disordered" evidence="1">
    <location>
        <begin position="65"/>
        <end position="100"/>
    </location>
</feature>
<evidence type="ECO:0000313" key="2">
    <source>
        <dbReference type="EMBL" id="CCH87113.1"/>
    </source>
</evidence>
<evidence type="ECO:0000313" key="3">
    <source>
        <dbReference type="Proteomes" id="UP000006461"/>
    </source>
</evidence>
<protein>
    <submittedName>
        <fullName evidence="2">Uncharacterized protein</fullName>
    </submittedName>
</protein>
<dbReference type="EMBL" id="FO203431">
    <property type="protein sequence ID" value="CCH87113.1"/>
    <property type="molecule type" value="Genomic_DNA"/>
</dbReference>
<name>I4EUQ0_MODI5</name>
<evidence type="ECO:0000256" key="1">
    <source>
        <dbReference type="SAM" id="MobiDB-lite"/>
    </source>
</evidence>
<dbReference type="STRING" id="477641.MODMU_1672"/>
<dbReference type="AlphaFoldDB" id="I4EUQ0"/>
<dbReference type="OMA" id="DWEPEIR"/>
<dbReference type="Proteomes" id="UP000006461">
    <property type="component" value="Chromosome"/>
</dbReference>
<organism evidence="2 3">
    <name type="scientific">Modestobacter italicus (strain DSM 44449 / CECT 9708 / BC 501)</name>
    <dbReference type="NCBI Taxonomy" id="2732864"/>
    <lineage>
        <taxon>Bacteria</taxon>
        <taxon>Bacillati</taxon>
        <taxon>Actinomycetota</taxon>
        <taxon>Actinomycetes</taxon>
        <taxon>Geodermatophilales</taxon>
        <taxon>Geodermatophilaceae</taxon>
        <taxon>Modestobacter</taxon>
    </lineage>
</organism>
<sequence length="238" mass="25103">MARTTESNATSASVPLRLAAQPLSGHARAAMWPAAPARAVAMTRRRWTAGIPLVLLALSGCADGDASPDSSPSAVTSSSSRTPSVPVTSSAPTPEEEAAETATMVVNEMLRVTDAAKKDPGARDWEPQIRRLSGDPAALLAVTAVRDYATIGLRQEGDTAVELEVTDVDLAAPEGPTVRITGCYDSQSTRVVKVETGEVVPPGTPLRYGWDITVTRYEAEPGSPWLVNQLDPLTDRPC</sequence>
<feature type="compositionally biased region" description="Low complexity" evidence="1">
    <location>
        <begin position="67"/>
        <end position="93"/>
    </location>
</feature>
<keyword evidence="3" id="KW-1185">Reference proteome</keyword>
<dbReference type="OrthoDB" id="5191826at2"/>
<accession>I4EUQ0</accession>